<dbReference type="PANTHER" id="PTHR43811:SF19">
    <property type="entry name" value="39 KDA FK506-BINDING NUCLEAR PROTEIN"/>
    <property type="match status" value="1"/>
</dbReference>
<evidence type="ECO:0000256" key="3">
    <source>
        <dbReference type="ARBA" id="ARBA00023110"/>
    </source>
</evidence>
<evidence type="ECO:0000313" key="8">
    <source>
        <dbReference type="EMBL" id="MEE1674885.1"/>
    </source>
</evidence>
<protein>
    <recommendedName>
        <fullName evidence="6">Peptidyl-prolyl cis-trans isomerase</fullName>
        <ecNumber evidence="6">5.2.1.8</ecNumber>
    </recommendedName>
</protein>
<dbReference type="InterPro" id="IPR001179">
    <property type="entry name" value="PPIase_FKBP_dom"/>
</dbReference>
<dbReference type="Pfam" id="PF01346">
    <property type="entry name" value="FKBP_N"/>
    <property type="match status" value="1"/>
</dbReference>
<sequence>MKFVVIALLAIFVILFILRANNNAKAVKQNRQLGHDFLAENAQKDGVITTESGLQYVILEDVVEGAEKPSANSTVTVHYHGTLLSGLVFDSSVERKRPAQFPLGQVIAGWTEGLQYMSVGEKFRFFIPSQLAYGDRSVASIPAGSTLIFEVELLSVDSK</sequence>
<evidence type="ECO:0000256" key="5">
    <source>
        <dbReference type="PROSITE-ProRule" id="PRU00277"/>
    </source>
</evidence>
<evidence type="ECO:0000256" key="6">
    <source>
        <dbReference type="RuleBase" id="RU003915"/>
    </source>
</evidence>
<dbReference type="EC" id="5.2.1.8" evidence="6"/>
<comment type="catalytic activity">
    <reaction evidence="1 5 6">
        <text>[protein]-peptidylproline (omega=180) = [protein]-peptidylproline (omega=0)</text>
        <dbReference type="Rhea" id="RHEA:16237"/>
        <dbReference type="Rhea" id="RHEA-COMP:10747"/>
        <dbReference type="Rhea" id="RHEA-COMP:10748"/>
        <dbReference type="ChEBI" id="CHEBI:83833"/>
        <dbReference type="ChEBI" id="CHEBI:83834"/>
        <dbReference type="EC" id="5.2.1.8"/>
    </reaction>
</comment>
<dbReference type="PANTHER" id="PTHR43811">
    <property type="entry name" value="FKBP-TYPE PEPTIDYL-PROLYL CIS-TRANS ISOMERASE FKPA"/>
    <property type="match status" value="1"/>
</dbReference>
<dbReference type="GO" id="GO:0003755">
    <property type="term" value="F:peptidyl-prolyl cis-trans isomerase activity"/>
    <property type="evidence" value="ECO:0007669"/>
    <property type="project" value="UniProtKB-EC"/>
</dbReference>
<reference evidence="8 9" key="2">
    <citation type="submission" date="2023-12" db="EMBL/GenBank/DDBJ databases">
        <authorList>
            <consortium name="Cladostephus spongiosus"/>
            <person name="Lorente B."/>
            <person name="Cabral C."/>
            <person name="Frias J."/>
            <person name="Faria J."/>
            <person name="Toubarro D."/>
        </authorList>
    </citation>
    <scope>NUCLEOTIDE SEQUENCE [LARGE SCALE GENOMIC DNA]</scope>
    <source>
        <strain evidence="8 9">ZMCS4</strain>
    </source>
</reference>
<dbReference type="SUPFAM" id="SSF54534">
    <property type="entry name" value="FKBP-like"/>
    <property type="match status" value="1"/>
</dbReference>
<dbReference type="Proteomes" id="UP001310248">
    <property type="component" value="Unassembled WGS sequence"/>
</dbReference>
<comment type="similarity">
    <text evidence="2 6">Belongs to the FKBP-type PPIase family.</text>
</comment>
<name>A0ABU7G6I1_9ALTE</name>
<evidence type="ECO:0000313" key="9">
    <source>
        <dbReference type="Proteomes" id="UP001310248"/>
    </source>
</evidence>
<comment type="caution">
    <text evidence="8">The sequence shown here is derived from an EMBL/GenBank/DDBJ whole genome shotgun (WGS) entry which is preliminary data.</text>
</comment>
<dbReference type="Pfam" id="PF00254">
    <property type="entry name" value="FKBP_C"/>
    <property type="match status" value="1"/>
</dbReference>
<evidence type="ECO:0000256" key="4">
    <source>
        <dbReference type="ARBA" id="ARBA00023235"/>
    </source>
</evidence>
<proteinExistence type="inferred from homology"/>
<evidence type="ECO:0000259" key="7">
    <source>
        <dbReference type="PROSITE" id="PS50059"/>
    </source>
</evidence>
<evidence type="ECO:0000256" key="1">
    <source>
        <dbReference type="ARBA" id="ARBA00000971"/>
    </source>
</evidence>
<dbReference type="InterPro" id="IPR046357">
    <property type="entry name" value="PPIase_dom_sf"/>
</dbReference>
<keyword evidence="3 5" id="KW-0697">Rotamase</keyword>
<reference evidence="9" key="1">
    <citation type="submission" date="2023-07" db="EMBL/GenBank/DDBJ databases">
        <title>Draft genome sequence of Agarivorans aestuarii strain ZMCS4, a CAZymes producing bacteria isolated from the marine brown algae Clodostephus spongiosus.</title>
        <authorList>
            <person name="Lorente B."/>
            <person name="Cabral C."/>
            <person name="Frias J."/>
            <person name="Faria J."/>
            <person name="Toubarro D."/>
        </authorList>
    </citation>
    <scope>NUCLEOTIDE SEQUENCE [LARGE SCALE GENOMIC DNA]</scope>
    <source>
        <strain evidence="9">ZMCS4</strain>
    </source>
</reference>
<dbReference type="InterPro" id="IPR000774">
    <property type="entry name" value="PPIase_FKBP_N"/>
</dbReference>
<dbReference type="EMBL" id="JAYDYW010000010">
    <property type="protein sequence ID" value="MEE1674885.1"/>
    <property type="molecule type" value="Genomic_DNA"/>
</dbReference>
<dbReference type="PROSITE" id="PS50059">
    <property type="entry name" value="FKBP_PPIASE"/>
    <property type="match status" value="1"/>
</dbReference>
<accession>A0ABU7G6I1</accession>
<evidence type="ECO:0000256" key="2">
    <source>
        <dbReference type="ARBA" id="ARBA00006577"/>
    </source>
</evidence>
<organism evidence="8 9">
    <name type="scientific">Agarivorans aestuarii</name>
    <dbReference type="NCBI Taxonomy" id="1563703"/>
    <lineage>
        <taxon>Bacteria</taxon>
        <taxon>Pseudomonadati</taxon>
        <taxon>Pseudomonadota</taxon>
        <taxon>Gammaproteobacteria</taxon>
        <taxon>Alteromonadales</taxon>
        <taxon>Alteromonadaceae</taxon>
        <taxon>Agarivorans</taxon>
    </lineage>
</organism>
<keyword evidence="4 5" id="KW-0413">Isomerase</keyword>
<gene>
    <name evidence="8" type="ORF">SNR37_000205</name>
</gene>
<feature type="domain" description="PPIase FKBP-type" evidence="7">
    <location>
        <begin position="72"/>
        <end position="157"/>
    </location>
</feature>
<dbReference type="RefSeq" id="WP_163132661.1">
    <property type="nucleotide sequence ID" value="NZ_JAYDYW010000010.1"/>
</dbReference>
<keyword evidence="9" id="KW-1185">Reference proteome</keyword>
<dbReference type="Gene3D" id="3.10.50.40">
    <property type="match status" value="1"/>
</dbReference>